<dbReference type="PROSITE" id="PS50195">
    <property type="entry name" value="PX"/>
    <property type="match status" value="1"/>
</dbReference>
<dbReference type="GO" id="GO:0035091">
    <property type="term" value="F:phosphatidylinositol binding"/>
    <property type="evidence" value="ECO:0007669"/>
    <property type="project" value="InterPro"/>
</dbReference>
<accession>A0A9Q1HIM6</accession>
<dbReference type="AlphaFoldDB" id="A0A9Q1HIM6"/>
<dbReference type="SUPFAM" id="SSF52075">
    <property type="entry name" value="Outer arm dynein light chain 1"/>
    <property type="match status" value="1"/>
</dbReference>
<dbReference type="InterPro" id="IPR001611">
    <property type="entry name" value="Leu-rich_rpt"/>
</dbReference>
<gene>
    <name evidence="5" type="ORF">HOLleu_06020</name>
</gene>
<dbReference type="Pfam" id="PF00787">
    <property type="entry name" value="PX"/>
    <property type="match status" value="1"/>
</dbReference>
<dbReference type="InterPro" id="IPR001683">
    <property type="entry name" value="PX_dom"/>
</dbReference>
<dbReference type="Gene3D" id="3.80.10.10">
    <property type="entry name" value="Ribonuclease Inhibitor"/>
    <property type="match status" value="1"/>
</dbReference>
<evidence type="ECO:0000256" key="1">
    <source>
        <dbReference type="ARBA" id="ARBA00022614"/>
    </source>
</evidence>
<comment type="caution">
    <text evidence="5">The sequence shown here is derived from an EMBL/GenBank/DDBJ whole genome shotgun (WGS) entry which is preliminary data.</text>
</comment>
<reference evidence="5" key="1">
    <citation type="submission" date="2021-10" db="EMBL/GenBank/DDBJ databases">
        <title>Tropical sea cucumber genome reveals ecological adaptation and Cuvierian tubules defense mechanism.</title>
        <authorList>
            <person name="Chen T."/>
        </authorList>
    </citation>
    <scope>NUCLEOTIDE SEQUENCE</scope>
    <source>
        <strain evidence="5">Nanhai2018</strain>
        <tissue evidence="5">Muscle</tissue>
    </source>
</reference>
<feature type="compositionally biased region" description="Low complexity" evidence="3">
    <location>
        <begin position="524"/>
        <end position="537"/>
    </location>
</feature>
<dbReference type="PANTHER" id="PTHR15454">
    <property type="entry name" value="NISCHARIN RELATED"/>
    <property type="match status" value="1"/>
</dbReference>
<dbReference type="SMART" id="SM00365">
    <property type="entry name" value="LRR_SD22"/>
    <property type="match status" value="4"/>
</dbReference>
<name>A0A9Q1HIM6_HOLLE</name>
<evidence type="ECO:0000313" key="5">
    <source>
        <dbReference type="EMBL" id="KAJ8047115.1"/>
    </source>
</evidence>
<feature type="domain" description="PX" evidence="4">
    <location>
        <begin position="9"/>
        <end position="127"/>
    </location>
</feature>
<dbReference type="Gene3D" id="3.30.1520.10">
    <property type="entry name" value="Phox-like domain"/>
    <property type="match status" value="1"/>
</dbReference>
<feature type="compositionally biased region" description="Basic and acidic residues" evidence="3">
    <location>
        <begin position="560"/>
        <end position="572"/>
    </location>
</feature>
<dbReference type="InterPro" id="IPR036871">
    <property type="entry name" value="PX_dom_sf"/>
</dbReference>
<dbReference type="InterPro" id="IPR057714">
    <property type="entry name" value="PH_NISCH_C"/>
</dbReference>
<dbReference type="PROSITE" id="PS51450">
    <property type="entry name" value="LRR"/>
    <property type="match status" value="3"/>
</dbReference>
<dbReference type="EMBL" id="JAIZAY010000002">
    <property type="protein sequence ID" value="KAJ8047115.1"/>
    <property type="molecule type" value="Genomic_DNA"/>
</dbReference>
<dbReference type="OrthoDB" id="430293at2759"/>
<dbReference type="FunFam" id="3.30.1520.10:FF:000020">
    <property type="entry name" value="nischarin isoform X1"/>
    <property type="match status" value="1"/>
</dbReference>
<keyword evidence="2" id="KW-0677">Repeat</keyword>
<proteinExistence type="predicted"/>
<sequence>MSGIPEDLMKEQLKREVRIIGTSQIENYTVYTIQISVSDCHWTVKHRYSEFCDLHEKLVAAKKATKSQLPPKKVFGNTSKSFIEKRRSELEVYLQKVLDDNRDLPQPLLMFLEFDIYDIFGVAQALAAELYEKGDIILSGNDMCEMTPMQLYAITERLKLPLPTCGSQDARNDIGHIMDFLATLKYLRVAGSPHNLGTSNRKVIQLPFDLSHFKVMEKLQIDLCNMRLISGLGEMKGTLRSLSVHKSASSIKEILLSSFGNCDEMDSESIKTLITAVPPWTAVTKADFRYNNMQKIDESICLLPRVEHLTFSHNNLTGINNLEHLSSLNYLDLSHNAVERLENMHVKLGNITTLNLSYNLLQSLEGLGKLYSLVNLDVGHNSIEKVDDVRSLEKLPCLETLVLFANPVTGIVDYRTKILKLFGDRVAEITLDGQPASSQEMDTVAILSAIQKSKLNQNKRSTKSHEVAILENPSVASASTTSKTDNLSPLEGNDFQAQIKKIREEGGKNWLNKLNELQAAAGKSNQQLDQQSGSQSDRQFDKQSNRQTERLPEVVSVNPVEEKIEKEKKRETQSDIPVVQSLAVTASRNVSTIPTTEPTQADTQISPRALAHCLFDELARHKAHGIHIVSDLFTNLYIFFKGPVLCTYGTRHRLTDQPHPNVKGSTIVEILNSMESSQQKEFVNILKGLAEGSAKLYNPIHPSQHEAAQVYEYVLQLLNKELVKSIKSDPVQVKQELKPVRNLDTTAATVGTLAITAVTTAVTTVTSDVTAGTNAITAGTTTSPVETTASSAGITVTAVEKKVMTDTPTRKSDSDKSVQTVLPPQSKEIPEYEKEMLEHLSSCNKTKIVAVPEAMEFIQSMSATELVKFFHENVAQISLETERLLHVMWSTVITFAAPKVPVVAMVMLSCKAIYFVSQTDMKFFSESSNGKVHRRIRSDFGVSGYTMTFKSGQVAQPHQSGVLHTTDTSGLNCVRCQHKIDLSDIREVFAGLFNQKLRITGPSADTTVTLLTQNFQLTKEFHEELMKALPSGDSKLPHSPDPEGGDIYNQNSQLSEQQTGLTEYVHPSNVTFYYQNEEAIEDLRHVLSESLSSSTPDLTESTMLFYRICYKTFVGELTGNSENMVIEPWEQEMCSLFVINQHIALCNEDHVSYPLPSFIRALPETVHYHLIDAHSIRNLKRIVLSDFTSKDITLIFEVLDVDVDISKDHFSATVEGAAKQETPDVAWTVILPTQEDRERVVKMLSTQWKEIHNGQLSIQVSA</sequence>
<dbReference type="PANTHER" id="PTHR15454:SF35">
    <property type="entry name" value="NISCHARIN"/>
    <property type="match status" value="1"/>
</dbReference>
<organism evidence="5 6">
    <name type="scientific">Holothuria leucospilota</name>
    <name type="common">Black long sea cucumber</name>
    <name type="synonym">Mertensiothuria leucospilota</name>
    <dbReference type="NCBI Taxonomy" id="206669"/>
    <lineage>
        <taxon>Eukaryota</taxon>
        <taxon>Metazoa</taxon>
        <taxon>Echinodermata</taxon>
        <taxon>Eleutherozoa</taxon>
        <taxon>Echinozoa</taxon>
        <taxon>Holothuroidea</taxon>
        <taxon>Aspidochirotacea</taxon>
        <taxon>Aspidochirotida</taxon>
        <taxon>Holothuriidae</taxon>
        <taxon>Holothuria</taxon>
    </lineage>
</organism>
<evidence type="ECO:0000256" key="2">
    <source>
        <dbReference type="ARBA" id="ARBA00022737"/>
    </source>
</evidence>
<dbReference type="SUPFAM" id="SSF64268">
    <property type="entry name" value="PX domain"/>
    <property type="match status" value="1"/>
</dbReference>
<evidence type="ECO:0000256" key="3">
    <source>
        <dbReference type="SAM" id="MobiDB-lite"/>
    </source>
</evidence>
<evidence type="ECO:0000259" key="4">
    <source>
        <dbReference type="PROSITE" id="PS50195"/>
    </source>
</evidence>
<dbReference type="InterPro" id="IPR032675">
    <property type="entry name" value="LRR_dom_sf"/>
</dbReference>
<feature type="region of interest" description="Disordered" evidence="3">
    <location>
        <begin position="473"/>
        <end position="492"/>
    </location>
</feature>
<feature type="region of interest" description="Disordered" evidence="3">
    <location>
        <begin position="1030"/>
        <end position="1050"/>
    </location>
</feature>
<protein>
    <submittedName>
        <fullName evidence="5">Nischarin</fullName>
    </submittedName>
</protein>
<feature type="region of interest" description="Disordered" evidence="3">
    <location>
        <begin position="521"/>
        <end position="572"/>
    </location>
</feature>
<evidence type="ECO:0000313" key="6">
    <source>
        <dbReference type="Proteomes" id="UP001152320"/>
    </source>
</evidence>
<dbReference type="SMART" id="SM00312">
    <property type="entry name" value="PX"/>
    <property type="match status" value="1"/>
</dbReference>
<keyword evidence="6" id="KW-1185">Reference proteome</keyword>
<keyword evidence="1" id="KW-0433">Leucine-rich repeat</keyword>
<feature type="compositionally biased region" description="Polar residues" evidence="3">
    <location>
        <begin position="474"/>
        <end position="487"/>
    </location>
</feature>
<dbReference type="GO" id="GO:0005737">
    <property type="term" value="C:cytoplasm"/>
    <property type="evidence" value="ECO:0007669"/>
    <property type="project" value="TreeGrafter"/>
</dbReference>
<dbReference type="Pfam" id="PF25625">
    <property type="entry name" value="PH_NISCH_C"/>
    <property type="match status" value="1"/>
</dbReference>
<dbReference type="Proteomes" id="UP001152320">
    <property type="component" value="Chromosome 2"/>
</dbReference>
<feature type="compositionally biased region" description="Basic and acidic residues" evidence="3">
    <location>
        <begin position="538"/>
        <end position="552"/>
    </location>
</feature>